<evidence type="ECO:0000256" key="2">
    <source>
        <dbReference type="SAM" id="Phobius"/>
    </source>
</evidence>
<sequence>MARGSRDRGRRGTSRRIRSRPRPAPLAPRGAAGLSPTGPGRIAVDHALPFTRDNRLRDGVVSIALGAAAAGLTLLVRN</sequence>
<evidence type="ECO:0000313" key="3">
    <source>
        <dbReference type="EMBL" id="QIQ01346.1"/>
    </source>
</evidence>
<organism evidence="3 4">
    <name type="scientific">Streptomyces liangshanensis</name>
    <dbReference type="NCBI Taxonomy" id="2717324"/>
    <lineage>
        <taxon>Bacteria</taxon>
        <taxon>Bacillati</taxon>
        <taxon>Actinomycetota</taxon>
        <taxon>Actinomycetes</taxon>
        <taxon>Kitasatosporales</taxon>
        <taxon>Streptomycetaceae</taxon>
        <taxon>Streptomyces</taxon>
    </lineage>
</organism>
<feature type="compositionally biased region" description="Low complexity" evidence="1">
    <location>
        <begin position="27"/>
        <end position="36"/>
    </location>
</feature>
<name>A0A6G9GTE5_9ACTN</name>
<protein>
    <submittedName>
        <fullName evidence="3">Uncharacterized protein</fullName>
    </submittedName>
</protein>
<keyword evidence="2" id="KW-0812">Transmembrane</keyword>
<keyword evidence="4" id="KW-1185">Reference proteome</keyword>
<dbReference type="AlphaFoldDB" id="A0A6G9GTE5"/>
<accession>A0A6G9GTE5</accession>
<feature type="compositionally biased region" description="Basic residues" evidence="1">
    <location>
        <begin position="8"/>
        <end position="21"/>
    </location>
</feature>
<dbReference type="RefSeq" id="WP_167023169.1">
    <property type="nucleotide sequence ID" value="NZ_CP050177.1"/>
</dbReference>
<dbReference type="EMBL" id="CP050177">
    <property type="protein sequence ID" value="QIQ01346.1"/>
    <property type="molecule type" value="Genomic_DNA"/>
</dbReference>
<keyword evidence="2" id="KW-1133">Transmembrane helix</keyword>
<dbReference type="KEGG" id="slia:HA039_02690"/>
<feature type="transmembrane region" description="Helical" evidence="2">
    <location>
        <begin position="59"/>
        <end position="76"/>
    </location>
</feature>
<evidence type="ECO:0000313" key="4">
    <source>
        <dbReference type="Proteomes" id="UP000501179"/>
    </source>
</evidence>
<proteinExistence type="predicted"/>
<keyword evidence="2" id="KW-0472">Membrane</keyword>
<gene>
    <name evidence="3" type="ORF">HA039_02690</name>
</gene>
<dbReference type="Proteomes" id="UP000501179">
    <property type="component" value="Chromosome"/>
</dbReference>
<evidence type="ECO:0000256" key="1">
    <source>
        <dbReference type="SAM" id="MobiDB-lite"/>
    </source>
</evidence>
<feature type="region of interest" description="Disordered" evidence="1">
    <location>
        <begin position="1"/>
        <end position="41"/>
    </location>
</feature>
<reference evidence="3 4" key="1">
    <citation type="submission" date="2020-03" db="EMBL/GenBank/DDBJ databases">
        <title>A novel species.</title>
        <authorList>
            <person name="Gao J."/>
        </authorList>
    </citation>
    <scope>NUCLEOTIDE SEQUENCE [LARGE SCALE GENOMIC DNA]</scope>
    <source>
        <strain evidence="3 4">QMT-12</strain>
    </source>
</reference>